<name>A0A512NJ23_9HYPH</name>
<dbReference type="OrthoDB" id="9801953at2"/>
<dbReference type="Pfam" id="PF01408">
    <property type="entry name" value="GFO_IDH_MocA"/>
    <property type="match status" value="1"/>
</dbReference>
<evidence type="ECO:0000256" key="1">
    <source>
        <dbReference type="ARBA" id="ARBA00023002"/>
    </source>
</evidence>
<dbReference type="PANTHER" id="PTHR43818:SF11">
    <property type="entry name" value="BCDNA.GH03377"/>
    <property type="match status" value="1"/>
</dbReference>
<evidence type="ECO:0000259" key="2">
    <source>
        <dbReference type="Pfam" id="PF01408"/>
    </source>
</evidence>
<dbReference type="PANTHER" id="PTHR43818">
    <property type="entry name" value="BCDNA.GH03377"/>
    <property type="match status" value="1"/>
</dbReference>
<reference evidence="4 5" key="1">
    <citation type="submission" date="2019-07" db="EMBL/GenBank/DDBJ databases">
        <title>Whole genome shotgun sequence of Reyranella soli NBRC 108950.</title>
        <authorList>
            <person name="Hosoyama A."/>
            <person name="Uohara A."/>
            <person name="Ohji S."/>
            <person name="Ichikawa N."/>
        </authorList>
    </citation>
    <scope>NUCLEOTIDE SEQUENCE [LARGE SCALE GENOMIC DNA]</scope>
    <source>
        <strain evidence="4 5">NBRC 108950</strain>
    </source>
</reference>
<dbReference type="SUPFAM" id="SSF51735">
    <property type="entry name" value="NAD(P)-binding Rossmann-fold domains"/>
    <property type="match status" value="1"/>
</dbReference>
<evidence type="ECO:0000313" key="4">
    <source>
        <dbReference type="EMBL" id="GEP58954.1"/>
    </source>
</evidence>
<dbReference type="InterPro" id="IPR036291">
    <property type="entry name" value="NAD(P)-bd_dom_sf"/>
</dbReference>
<feature type="domain" description="Gfo/Idh/MocA-like oxidoreductase N-terminal" evidence="2">
    <location>
        <begin position="2"/>
        <end position="120"/>
    </location>
</feature>
<feature type="domain" description="GFO/IDH/MocA-like oxidoreductase" evidence="3">
    <location>
        <begin position="128"/>
        <end position="253"/>
    </location>
</feature>
<protein>
    <submittedName>
        <fullName evidence="4">Oxidoreductase</fullName>
    </submittedName>
</protein>
<dbReference type="RefSeq" id="WP_147154331.1">
    <property type="nucleotide sequence ID" value="NZ_BKAJ01000114.1"/>
</dbReference>
<comment type="caution">
    <text evidence="4">The sequence shown here is derived from an EMBL/GenBank/DDBJ whole genome shotgun (WGS) entry which is preliminary data.</text>
</comment>
<dbReference type="InterPro" id="IPR000683">
    <property type="entry name" value="Gfo/Idh/MocA-like_OxRdtase_N"/>
</dbReference>
<sequence length="368" mass="40516">MVRIAVAGLGKMGISHLSILKAHMDVDVVAVCDTAQYLLDILNKNTGVNVHSDFSRMLDEASPAALVLATPSAHHYEMARTALDRGISVFCEKPLTLAPDQSAELAALAQSRDVVHQVGYHYRFTSTFREVKRLIEADAIGQITHALAEAYGPVVLRPKGSTWRSRRSTGGGCLYDYAAHPINLLNWYFGMPAHVGGTSIGKVFSRDTDDEVYSTLYYDRPAGLTAQLSVNWCDESQRKMTTKLTLWGTNGRISADRQEVQAYLREPCGPLPDYQQGWNMRSTTHLAAPVWFYLRGEEYSAQLDHFVAAVAGRRPGGESCFESASQTDRVIAMLLADDSSDRRPDATAAKGVSRFFAKASAPFFSRQA</sequence>
<dbReference type="EMBL" id="BKAJ01000114">
    <property type="protein sequence ID" value="GEP58954.1"/>
    <property type="molecule type" value="Genomic_DNA"/>
</dbReference>
<evidence type="ECO:0000259" key="3">
    <source>
        <dbReference type="Pfam" id="PF22725"/>
    </source>
</evidence>
<dbReference type="InterPro" id="IPR050463">
    <property type="entry name" value="Gfo/Idh/MocA_oxidrdct_glycsds"/>
</dbReference>
<dbReference type="InterPro" id="IPR055170">
    <property type="entry name" value="GFO_IDH_MocA-like_dom"/>
</dbReference>
<accession>A0A512NJ23</accession>
<dbReference type="GO" id="GO:0000166">
    <property type="term" value="F:nucleotide binding"/>
    <property type="evidence" value="ECO:0007669"/>
    <property type="project" value="InterPro"/>
</dbReference>
<dbReference type="Gene3D" id="3.30.360.10">
    <property type="entry name" value="Dihydrodipicolinate Reductase, domain 2"/>
    <property type="match status" value="1"/>
</dbReference>
<keyword evidence="1" id="KW-0560">Oxidoreductase</keyword>
<dbReference type="Proteomes" id="UP000321058">
    <property type="component" value="Unassembled WGS sequence"/>
</dbReference>
<dbReference type="SUPFAM" id="SSF55347">
    <property type="entry name" value="Glyceraldehyde-3-phosphate dehydrogenase-like, C-terminal domain"/>
    <property type="match status" value="1"/>
</dbReference>
<proteinExistence type="predicted"/>
<dbReference type="AlphaFoldDB" id="A0A512NJ23"/>
<dbReference type="Pfam" id="PF22725">
    <property type="entry name" value="GFO_IDH_MocA_C3"/>
    <property type="match status" value="1"/>
</dbReference>
<evidence type="ECO:0000313" key="5">
    <source>
        <dbReference type="Proteomes" id="UP000321058"/>
    </source>
</evidence>
<dbReference type="Gene3D" id="3.40.50.720">
    <property type="entry name" value="NAD(P)-binding Rossmann-like Domain"/>
    <property type="match status" value="1"/>
</dbReference>
<keyword evidence="5" id="KW-1185">Reference proteome</keyword>
<dbReference type="GO" id="GO:0016491">
    <property type="term" value="F:oxidoreductase activity"/>
    <property type="evidence" value="ECO:0007669"/>
    <property type="project" value="UniProtKB-KW"/>
</dbReference>
<organism evidence="4 5">
    <name type="scientific">Reyranella soli</name>
    <dbReference type="NCBI Taxonomy" id="1230389"/>
    <lineage>
        <taxon>Bacteria</taxon>
        <taxon>Pseudomonadati</taxon>
        <taxon>Pseudomonadota</taxon>
        <taxon>Alphaproteobacteria</taxon>
        <taxon>Hyphomicrobiales</taxon>
        <taxon>Reyranellaceae</taxon>
        <taxon>Reyranella</taxon>
    </lineage>
</organism>
<gene>
    <name evidence="4" type="ORF">RSO01_61200</name>
</gene>